<accession>A0A5B7JE75</accession>
<sequence length="85" mass="9907">MGVREVEVKEPPRGVLLLPHLQQYHRNRGSLISSLRRGASLRRMSWLPRRPHLECKAWLSSLDLRQYAECFAKFDGVEVSNSVYK</sequence>
<protein>
    <submittedName>
        <fullName evidence="1">Uncharacterized protein</fullName>
    </submittedName>
</protein>
<proteinExistence type="predicted"/>
<dbReference type="EMBL" id="VSRR010091218">
    <property type="protein sequence ID" value="MPC92416.1"/>
    <property type="molecule type" value="Genomic_DNA"/>
</dbReference>
<reference evidence="1 2" key="1">
    <citation type="submission" date="2019-05" db="EMBL/GenBank/DDBJ databases">
        <title>Another draft genome of Portunus trituberculatus and its Hox gene families provides insights of decapod evolution.</title>
        <authorList>
            <person name="Jeong J.-H."/>
            <person name="Song I."/>
            <person name="Kim S."/>
            <person name="Choi T."/>
            <person name="Kim D."/>
            <person name="Ryu S."/>
            <person name="Kim W."/>
        </authorList>
    </citation>
    <scope>NUCLEOTIDE SEQUENCE [LARGE SCALE GENOMIC DNA]</scope>
    <source>
        <tissue evidence="1">Muscle</tissue>
    </source>
</reference>
<dbReference type="AlphaFoldDB" id="A0A5B7JE75"/>
<organism evidence="1 2">
    <name type="scientific">Portunus trituberculatus</name>
    <name type="common">Swimming crab</name>
    <name type="synonym">Neptunus trituberculatus</name>
    <dbReference type="NCBI Taxonomy" id="210409"/>
    <lineage>
        <taxon>Eukaryota</taxon>
        <taxon>Metazoa</taxon>
        <taxon>Ecdysozoa</taxon>
        <taxon>Arthropoda</taxon>
        <taxon>Crustacea</taxon>
        <taxon>Multicrustacea</taxon>
        <taxon>Malacostraca</taxon>
        <taxon>Eumalacostraca</taxon>
        <taxon>Eucarida</taxon>
        <taxon>Decapoda</taxon>
        <taxon>Pleocyemata</taxon>
        <taxon>Brachyura</taxon>
        <taxon>Eubrachyura</taxon>
        <taxon>Portunoidea</taxon>
        <taxon>Portunidae</taxon>
        <taxon>Portuninae</taxon>
        <taxon>Portunus</taxon>
    </lineage>
</organism>
<comment type="caution">
    <text evidence="1">The sequence shown here is derived from an EMBL/GenBank/DDBJ whole genome shotgun (WGS) entry which is preliminary data.</text>
</comment>
<name>A0A5B7JE75_PORTR</name>
<evidence type="ECO:0000313" key="2">
    <source>
        <dbReference type="Proteomes" id="UP000324222"/>
    </source>
</evidence>
<dbReference type="Proteomes" id="UP000324222">
    <property type="component" value="Unassembled WGS sequence"/>
</dbReference>
<dbReference type="OrthoDB" id="2412973at2759"/>
<gene>
    <name evidence="1" type="ORF">E2C01_087505</name>
</gene>
<evidence type="ECO:0000313" key="1">
    <source>
        <dbReference type="EMBL" id="MPC92416.1"/>
    </source>
</evidence>
<keyword evidence="2" id="KW-1185">Reference proteome</keyword>